<feature type="transmembrane region" description="Helical" evidence="1">
    <location>
        <begin position="140"/>
        <end position="168"/>
    </location>
</feature>
<dbReference type="EMBL" id="JAGYPF010000001">
    <property type="protein sequence ID" value="MBS4212257.1"/>
    <property type="molecule type" value="Genomic_DNA"/>
</dbReference>
<dbReference type="Pfam" id="PF09515">
    <property type="entry name" value="Thia_YuaJ"/>
    <property type="match status" value="1"/>
</dbReference>
<reference evidence="2" key="1">
    <citation type="submission" date="2021-05" db="EMBL/GenBank/DDBJ databases">
        <title>Novel Bacillus species.</title>
        <authorList>
            <person name="Liu G."/>
        </authorList>
    </citation>
    <scope>NUCLEOTIDE SEQUENCE</scope>
    <source>
        <strain evidence="2">FJAT-49825</strain>
    </source>
</reference>
<feature type="transmembrane region" description="Helical" evidence="1">
    <location>
        <begin position="77"/>
        <end position="102"/>
    </location>
</feature>
<organism evidence="2 3">
    <name type="scientific">Neobacillus rhizophilus</name>
    <dbReference type="NCBI Taxonomy" id="2833579"/>
    <lineage>
        <taxon>Bacteria</taxon>
        <taxon>Bacillati</taxon>
        <taxon>Bacillota</taxon>
        <taxon>Bacilli</taxon>
        <taxon>Bacillales</taxon>
        <taxon>Bacillaceae</taxon>
        <taxon>Neobacillus</taxon>
    </lineage>
</organism>
<protein>
    <submittedName>
        <fullName evidence="2">Energy-coupled thiamine transporter ThiT</fullName>
    </submittedName>
</protein>
<feature type="transmembrane region" description="Helical" evidence="1">
    <location>
        <begin position="108"/>
        <end position="128"/>
    </location>
</feature>
<dbReference type="Gene3D" id="1.10.1760.20">
    <property type="match status" value="1"/>
</dbReference>
<feature type="transmembrane region" description="Helical" evidence="1">
    <location>
        <begin position="36"/>
        <end position="57"/>
    </location>
</feature>
<sequence>MQTILTSCIAFLFFINKGENGVNQNGSNTRFIAEVAVFSALAYLLDLAASILSLKIWPQGGSISIAMVPVFIMAYRWGIKGGLLTGFLLGLLQFILGFAQIYTIIQGIIDYFIAFTVLGFAGIFARQVKNSLEEGNKGSWMVYSILGTFLGSLLRYICHVYSGIAFFGEYAPKGQPVAVYSLIYNGTYMLPNFIISAIIVVLVLAAIPKRMVVKYQ</sequence>
<dbReference type="NCBIfam" id="TIGR02357">
    <property type="entry name" value="ECF_ThiT_YuaJ"/>
    <property type="match status" value="1"/>
</dbReference>
<accession>A0A942U3N4</accession>
<proteinExistence type="predicted"/>
<keyword evidence="1" id="KW-0472">Membrane</keyword>
<name>A0A942U3N4_9BACI</name>
<dbReference type="AlphaFoldDB" id="A0A942U3N4"/>
<evidence type="ECO:0000256" key="1">
    <source>
        <dbReference type="SAM" id="Phobius"/>
    </source>
</evidence>
<keyword evidence="3" id="KW-1185">Reference proteome</keyword>
<keyword evidence="1" id="KW-0812">Transmembrane</keyword>
<evidence type="ECO:0000313" key="2">
    <source>
        <dbReference type="EMBL" id="MBS4212257.1"/>
    </source>
</evidence>
<comment type="caution">
    <text evidence="2">The sequence shown here is derived from an EMBL/GenBank/DDBJ whole genome shotgun (WGS) entry which is preliminary data.</text>
</comment>
<keyword evidence="1" id="KW-1133">Transmembrane helix</keyword>
<dbReference type="InterPro" id="IPR012651">
    <property type="entry name" value="Thia_Transptr_ThiT"/>
</dbReference>
<dbReference type="GO" id="GO:0015234">
    <property type="term" value="F:thiamine transmembrane transporter activity"/>
    <property type="evidence" value="ECO:0007669"/>
    <property type="project" value="InterPro"/>
</dbReference>
<dbReference type="GO" id="GO:0005886">
    <property type="term" value="C:plasma membrane"/>
    <property type="evidence" value="ECO:0007669"/>
    <property type="project" value="InterPro"/>
</dbReference>
<gene>
    <name evidence="2" type="primary">thiT</name>
    <name evidence="2" type="ORF">KHA99_07255</name>
</gene>
<dbReference type="Proteomes" id="UP000679749">
    <property type="component" value="Unassembled WGS sequence"/>
</dbReference>
<feature type="transmembrane region" description="Helical" evidence="1">
    <location>
        <begin position="188"/>
        <end position="207"/>
    </location>
</feature>
<evidence type="ECO:0000313" key="3">
    <source>
        <dbReference type="Proteomes" id="UP000679749"/>
    </source>
</evidence>